<evidence type="ECO:0000313" key="2">
    <source>
        <dbReference type="Proteomes" id="UP000031620"/>
    </source>
</evidence>
<gene>
    <name evidence="1" type="ORF">LOOC260_118840</name>
</gene>
<name>A0A0A1GWJ4_9LACO</name>
<dbReference type="HOGENOM" id="CLU_3217845_0_0_9"/>
<evidence type="ECO:0000313" key="1">
    <source>
        <dbReference type="EMBL" id="BAP86390.1"/>
    </source>
</evidence>
<protein>
    <submittedName>
        <fullName evidence="1">Uncharacterized protein</fullName>
    </submittedName>
</protein>
<reference evidence="1 2" key="1">
    <citation type="submission" date="2014-11" db="EMBL/GenBank/DDBJ databases">
        <title>Complete genome sequence and analysis of Lactobacillus hokkaidonensis LOOC260T.</title>
        <authorList>
            <person name="Tanizawa Y."/>
            <person name="Tohno M."/>
            <person name="Kaminuma E."/>
            <person name="Nakamura Y."/>
            <person name="Arita M."/>
        </authorList>
    </citation>
    <scope>NUCLEOTIDE SEQUENCE [LARGE SCALE GENOMIC DNA]</scope>
    <source>
        <strain evidence="1 2">LOOC260</strain>
    </source>
</reference>
<sequence length="44" mass="4870">MMQTKYEQQNSLGNSLNIIDTLVKQVVSAEIEAISAAYLIQANQ</sequence>
<accession>A0A0A1GWJ4</accession>
<dbReference type="KEGG" id="lho:LOOC260_118840"/>
<dbReference type="Proteomes" id="UP000031620">
    <property type="component" value="Chromosome"/>
</dbReference>
<dbReference type="STRING" id="1291742.LOOC260_118840"/>
<proteinExistence type="predicted"/>
<dbReference type="EMBL" id="AP014680">
    <property type="protein sequence ID" value="BAP86390.1"/>
    <property type="molecule type" value="Genomic_DNA"/>
</dbReference>
<dbReference type="AlphaFoldDB" id="A0A0A1GWJ4"/>
<dbReference type="RefSeq" id="WP_010579432.1">
    <property type="nucleotide sequence ID" value="NZ_AP014680.1"/>
</dbReference>
<organism evidence="1 2">
    <name type="scientific">Paucilactobacillus hokkaidonensis JCM 18461</name>
    <dbReference type="NCBI Taxonomy" id="1291742"/>
    <lineage>
        <taxon>Bacteria</taxon>
        <taxon>Bacillati</taxon>
        <taxon>Bacillota</taxon>
        <taxon>Bacilli</taxon>
        <taxon>Lactobacillales</taxon>
        <taxon>Lactobacillaceae</taxon>
        <taxon>Paucilactobacillus</taxon>
    </lineage>
</organism>